<accession>A0A183EZ72</accession>
<dbReference type="InterPro" id="IPR002035">
    <property type="entry name" value="VWF_A"/>
</dbReference>
<keyword evidence="3" id="KW-1185">Reference proteome</keyword>
<protein>
    <submittedName>
        <fullName evidence="4">VWFA domain-containing protein</fullName>
    </submittedName>
</protein>
<sequence>MSSRTVVKTAPNRQSSTGNLDLLFAIDRSTDLPIDLTNQLKLATELVDELTDEDISEGRIRVAIISFAQNARMDLKWDDATNKADIFNKLSSIEYADGNSSTVAGIKLVTEYAQTARRAGVRLMIILVSDGNSQDLWHSVTETAK</sequence>
<evidence type="ECO:0000259" key="1">
    <source>
        <dbReference type="PROSITE" id="PS50234"/>
    </source>
</evidence>
<dbReference type="WBParaSite" id="GPUH_0002629301-mRNA-1">
    <property type="protein sequence ID" value="GPUH_0002629301-mRNA-1"/>
    <property type="gene ID" value="GPUH_0002629301"/>
</dbReference>
<dbReference type="InterPro" id="IPR036465">
    <property type="entry name" value="vWFA_dom_sf"/>
</dbReference>
<organism evidence="4">
    <name type="scientific">Gongylonema pulchrum</name>
    <dbReference type="NCBI Taxonomy" id="637853"/>
    <lineage>
        <taxon>Eukaryota</taxon>
        <taxon>Metazoa</taxon>
        <taxon>Ecdysozoa</taxon>
        <taxon>Nematoda</taxon>
        <taxon>Chromadorea</taxon>
        <taxon>Rhabditida</taxon>
        <taxon>Spirurina</taxon>
        <taxon>Spiruromorpha</taxon>
        <taxon>Spiruroidea</taxon>
        <taxon>Gongylonematidae</taxon>
        <taxon>Gongylonema</taxon>
    </lineage>
</organism>
<name>A0A183EZ72_9BILA</name>
<dbReference type="SUPFAM" id="SSF53300">
    <property type="entry name" value="vWA-like"/>
    <property type="match status" value="1"/>
</dbReference>
<dbReference type="InterPro" id="IPR050525">
    <property type="entry name" value="ECM_Assembly_Org"/>
</dbReference>
<dbReference type="PANTHER" id="PTHR24020">
    <property type="entry name" value="COLLAGEN ALPHA"/>
    <property type="match status" value="1"/>
</dbReference>
<dbReference type="Gene3D" id="3.40.50.410">
    <property type="entry name" value="von Willebrand factor, type A domain"/>
    <property type="match status" value="1"/>
</dbReference>
<dbReference type="EMBL" id="UYRT01109619">
    <property type="protein sequence ID" value="VDN45311.1"/>
    <property type="molecule type" value="Genomic_DNA"/>
</dbReference>
<dbReference type="OrthoDB" id="5877317at2759"/>
<evidence type="ECO:0000313" key="2">
    <source>
        <dbReference type="EMBL" id="VDN45311.1"/>
    </source>
</evidence>
<dbReference type="PROSITE" id="PS50234">
    <property type="entry name" value="VWFA"/>
    <property type="match status" value="1"/>
</dbReference>
<reference evidence="2 3" key="2">
    <citation type="submission" date="2018-11" db="EMBL/GenBank/DDBJ databases">
        <authorList>
            <consortium name="Pathogen Informatics"/>
        </authorList>
    </citation>
    <scope>NUCLEOTIDE SEQUENCE [LARGE SCALE GENOMIC DNA]</scope>
</reference>
<dbReference type="Pfam" id="PF00092">
    <property type="entry name" value="VWA"/>
    <property type="match status" value="1"/>
</dbReference>
<evidence type="ECO:0000313" key="4">
    <source>
        <dbReference type="WBParaSite" id="GPUH_0002629301-mRNA-1"/>
    </source>
</evidence>
<proteinExistence type="predicted"/>
<dbReference type="PANTHER" id="PTHR24020:SF87">
    <property type="entry name" value="COLLAGEN ALPHA-1(VI) CHAIN-LIKE"/>
    <property type="match status" value="1"/>
</dbReference>
<gene>
    <name evidence="2" type="ORF">GPUH_LOCUS26260</name>
</gene>
<dbReference type="Proteomes" id="UP000271098">
    <property type="component" value="Unassembled WGS sequence"/>
</dbReference>
<dbReference type="AlphaFoldDB" id="A0A183EZ72"/>
<feature type="domain" description="VWFA" evidence="1">
    <location>
        <begin position="21"/>
        <end position="145"/>
    </location>
</feature>
<evidence type="ECO:0000313" key="3">
    <source>
        <dbReference type="Proteomes" id="UP000271098"/>
    </source>
</evidence>
<reference evidence="4" key="1">
    <citation type="submission" date="2016-06" db="UniProtKB">
        <authorList>
            <consortium name="WormBaseParasite"/>
        </authorList>
    </citation>
    <scope>IDENTIFICATION</scope>
</reference>